<proteinExistence type="predicted"/>
<protein>
    <submittedName>
        <fullName evidence="2">Alkyl hydroperoxide reductase subunit F</fullName>
    </submittedName>
</protein>
<dbReference type="AlphaFoldDB" id="A0A0A1X327"/>
<gene>
    <name evidence="2" type="primary">ahpF</name>
    <name evidence="2" type="ORF">g.7651</name>
</gene>
<reference evidence="2" key="1">
    <citation type="submission" date="2014-11" db="EMBL/GenBank/DDBJ databases">
        <authorList>
            <person name="Geib S."/>
        </authorList>
    </citation>
    <scope>NUCLEOTIDE SEQUENCE</scope>
</reference>
<organism evidence="2">
    <name type="scientific">Zeugodacus cucurbitae</name>
    <name type="common">Melon fruit fly</name>
    <name type="synonym">Bactrocera cucurbitae</name>
    <dbReference type="NCBI Taxonomy" id="28588"/>
    <lineage>
        <taxon>Eukaryota</taxon>
        <taxon>Metazoa</taxon>
        <taxon>Ecdysozoa</taxon>
        <taxon>Arthropoda</taxon>
        <taxon>Hexapoda</taxon>
        <taxon>Insecta</taxon>
        <taxon>Pterygota</taxon>
        <taxon>Neoptera</taxon>
        <taxon>Endopterygota</taxon>
        <taxon>Diptera</taxon>
        <taxon>Brachycera</taxon>
        <taxon>Muscomorpha</taxon>
        <taxon>Tephritoidea</taxon>
        <taxon>Tephritidae</taxon>
        <taxon>Zeugodacus</taxon>
        <taxon>Zeugodacus</taxon>
    </lineage>
</organism>
<evidence type="ECO:0000313" key="2">
    <source>
        <dbReference type="EMBL" id="JAD05256.1"/>
    </source>
</evidence>
<evidence type="ECO:0000256" key="1">
    <source>
        <dbReference type="SAM" id="MobiDB-lite"/>
    </source>
</evidence>
<accession>A0A0A1X327</accession>
<dbReference type="GeneID" id="105221349"/>
<reference evidence="2" key="2">
    <citation type="journal article" date="2015" name="Gigascience">
        <title>Reconstructing a comprehensive transcriptome assembly of a white-pupal translocated strain of the pest fruit fly Bactrocera cucurbitae.</title>
        <authorList>
            <person name="Sim S.B."/>
            <person name="Calla B."/>
            <person name="Hall B."/>
            <person name="DeRego T."/>
            <person name="Geib S.M."/>
        </authorList>
    </citation>
    <scope>NUCLEOTIDE SEQUENCE</scope>
</reference>
<feature type="region of interest" description="Disordered" evidence="1">
    <location>
        <begin position="212"/>
        <end position="241"/>
    </location>
</feature>
<name>A0A0A1X327_ZEUCU</name>
<feature type="region of interest" description="Disordered" evidence="1">
    <location>
        <begin position="109"/>
        <end position="128"/>
    </location>
</feature>
<sequence length="453" mass="51379">MSLKKDFAKVEYRIKLLSGNNVVLVEANGFESEIFVPEIQNGRINFQNIIPNRRCCLMYNPLAPKNISRRKRRPIQTTDQLMGVVEKQRDIISPCRTWRLQGGDEINRSRSPLAFSTPAPAPSPTPSYTIKQQMKYTSSSNKENYSQRPRSLAQAYQTIELLRAKGSTPIHFARRSIAQTPCTKTVHIQCEQSEIDRHLNANCGDSGTGFNIPDVPNISPRFESPNEMKNKTRKSTIPTPGTVTKWRKCLTPVRTYSRHGINVPRLPSSSSVKKVRNLKKISSTQGTVGTYKLEIKRRKIIMDPKTTITPKTFKQQQYSTAHLRAKSPDRLFATTTAKDRKKYEVNKKTAFDMLTAPSRTPMMSSKLTQQFKKACVNKASSTCPKYKILCKIPPLEKVEKNRNGERRDGNIDRNLPPSNITVAAMMEKACSNAIQSSNRTSHMPPLTWSFQQM</sequence>
<dbReference type="OrthoDB" id="8058746at2759"/>
<dbReference type="EMBL" id="GBXI01009036">
    <property type="protein sequence ID" value="JAD05256.1"/>
    <property type="molecule type" value="Transcribed_RNA"/>
</dbReference>